<dbReference type="PANTHER" id="PTHR12993">
    <property type="entry name" value="N-ACETYLGLUCOSAMINYL-PHOSPHATIDYLINOSITOL DE-N-ACETYLASE-RELATED"/>
    <property type="match status" value="1"/>
</dbReference>
<proteinExistence type="predicted"/>
<organism evidence="1 2">
    <name type="scientific">Phytopseudomonas flavescens</name>
    <dbReference type="NCBI Taxonomy" id="29435"/>
    <lineage>
        <taxon>Bacteria</taxon>
        <taxon>Pseudomonadati</taxon>
        <taxon>Pseudomonadota</taxon>
        <taxon>Gammaproteobacteria</taxon>
        <taxon>Pseudomonadales</taxon>
        <taxon>Pseudomonadaceae</taxon>
        <taxon>Phytopseudomonas</taxon>
    </lineage>
</organism>
<dbReference type="EMBL" id="FNDG01000014">
    <property type="protein sequence ID" value="SDI30881.1"/>
    <property type="molecule type" value="Genomic_DNA"/>
</dbReference>
<dbReference type="STRING" id="29435.SAMN05216588_114152"/>
<reference evidence="1 2" key="1">
    <citation type="submission" date="2016-10" db="EMBL/GenBank/DDBJ databases">
        <authorList>
            <person name="de Groot N.N."/>
        </authorList>
    </citation>
    <scope>NUCLEOTIDE SEQUENCE [LARGE SCALE GENOMIC DNA]</scope>
    <source>
        <strain evidence="1 2">LMG 18387</strain>
    </source>
</reference>
<dbReference type="AlphaFoldDB" id="A0A1G8JIG5"/>
<dbReference type="GO" id="GO:0016811">
    <property type="term" value="F:hydrolase activity, acting on carbon-nitrogen (but not peptide) bonds, in linear amides"/>
    <property type="evidence" value="ECO:0007669"/>
    <property type="project" value="TreeGrafter"/>
</dbReference>
<sequence length="252" mass="27921">MKADPIQGQGTSPEAWRTSRRLAAVPDITCSQLVPTGSRAVIVSPHPDDEILGSGGLLQLLAREQRQILLISVTDGNASHPGSGYWTAQRLSIVRPLESADALKRLGLPLNQMQWVHGGFADTGVAAQENQLRLFLETYLQASDVVFTTWSEDGHADHEAVGRAALAAARECGARVHEIPVWAWHWANPEDPGIPWHRARKIQLDKWAQARKRHAIQAFASQLYRDPDTNHEPVLSATTLERLQQSFEVVFL</sequence>
<dbReference type="RefSeq" id="WP_084306179.1">
    <property type="nucleotide sequence ID" value="NZ_FNDG01000014.1"/>
</dbReference>
<dbReference type="Proteomes" id="UP000198606">
    <property type="component" value="Unassembled WGS sequence"/>
</dbReference>
<dbReference type="Gene3D" id="3.40.50.10320">
    <property type="entry name" value="LmbE-like"/>
    <property type="match status" value="1"/>
</dbReference>
<name>A0A1G8JIG5_9GAMM</name>
<evidence type="ECO:0000313" key="1">
    <source>
        <dbReference type="EMBL" id="SDI30881.1"/>
    </source>
</evidence>
<gene>
    <name evidence="1" type="ORF">SAMN05216588_114152</name>
</gene>
<dbReference type="PANTHER" id="PTHR12993:SF29">
    <property type="entry name" value="BLR3841 PROTEIN"/>
    <property type="match status" value="1"/>
</dbReference>
<accession>A0A1G8JIG5</accession>
<dbReference type="Pfam" id="PF02585">
    <property type="entry name" value="PIG-L"/>
    <property type="match status" value="1"/>
</dbReference>
<evidence type="ECO:0000313" key="2">
    <source>
        <dbReference type="Proteomes" id="UP000198606"/>
    </source>
</evidence>
<dbReference type="InterPro" id="IPR003737">
    <property type="entry name" value="GlcNAc_PI_deacetylase-related"/>
</dbReference>
<dbReference type="InterPro" id="IPR024078">
    <property type="entry name" value="LmbE-like_dom_sf"/>
</dbReference>
<protein>
    <submittedName>
        <fullName evidence="1">N-acetylglucosaminyl deacetylase, LmbE family</fullName>
    </submittedName>
</protein>
<dbReference type="SUPFAM" id="SSF102588">
    <property type="entry name" value="LmbE-like"/>
    <property type="match status" value="1"/>
</dbReference>